<evidence type="ECO:0000256" key="2">
    <source>
        <dbReference type="ARBA" id="ARBA00022475"/>
    </source>
</evidence>
<evidence type="ECO:0000256" key="1">
    <source>
        <dbReference type="ARBA" id="ARBA00004609"/>
    </source>
</evidence>
<keyword evidence="11" id="KW-1185">Reference proteome</keyword>
<evidence type="ECO:0000256" key="7">
    <source>
        <dbReference type="ARBA" id="ARBA00023180"/>
    </source>
</evidence>
<feature type="compositionally biased region" description="Pro residues" evidence="8">
    <location>
        <begin position="175"/>
        <end position="186"/>
    </location>
</feature>
<dbReference type="AlphaFoldDB" id="A0AAV7GES8"/>
<gene>
    <name evidence="10" type="ORF">IEQ34_016197</name>
</gene>
<dbReference type="PANTHER" id="PTHR31044:SF73">
    <property type="entry name" value="OS09G0560850 PROTEIN"/>
    <property type="match status" value="1"/>
</dbReference>
<dbReference type="Gene3D" id="1.20.58.1040">
    <property type="match status" value="1"/>
</dbReference>
<evidence type="ECO:0000313" key="10">
    <source>
        <dbReference type="EMBL" id="KAH0454273.1"/>
    </source>
</evidence>
<evidence type="ECO:0000256" key="8">
    <source>
        <dbReference type="SAM" id="MobiDB-lite"/>
    </source>
</evidence>
<reference evidence="10 11" key="1">
    <citation type="journal article" date="2021" name="Hortic Res">
        <title>Chromosome-scale assembly of the Dendrobium chrysotoxum genome enhances the understanding of orchid evolution.</title>
        <authorList>
            <person name="Zhang Y."/>
            <person name="Zhang G.Q."/>
            <person name="Zhang D."/>
            <person name="Liu X.D."/>
            <person name="Xu X.Y."/>
            <person name="Sun W.H."/>
            <person name="Yu X."/>
            <person name="Zhu X."/>
            <person name="Wang Z.W."/>
            <person name="Zhao X."/>
            <person name="Zhong W.Y."/>
            <person name="Chen H."/>
            <person name="Yin W.L."/>
            <person name="Huang T."/>
            <person name="Niu S.C."/>
            <person name="Liu Z.J."/>
        </authorList>
    </citation>
    <scope>NUCLEOTIDE SEQUENCE [LARGE SCALE GENOMIC DNA]</scope>
    <source>
        <strain evidence="10">Lindl</strain>
    </source>
</reference>
<dbReference type="FunFam" id="1.20.58.1040:FF:000001">
    <property type="entry name" value="Glucan endo-1,3-beta-glucosidase 4"/>
    <property type="match status" value="1"/>
</dbReference>
<dbReference type="Pfam" id="PF07983">
    <property type="entry name" value="X8"/>
    <property type="match status" value="1"/>
</dbReference>
<dbReference type="GO" id="GO:0009506">
    <property type="term" value="C:plasmodesma"/>
    <property type="evidence" value="ECO:0007669"/>
    <property type="project" value="UniProtKB-ARBA"/>
</dbReference>
<dbReference type="Proteomes" id="UP000775213">
    <property type="component" value="Unassembled WGS sequence"/>
</dbReference>
<evidence type="ECO:0000256" key="5">
    <source>
        <dbReference type="ARBA" id="ARBA00023136"/>
    </source>
</evidence>
<proteinExistence type="predicted"/>
<feature type="region of interest" description="Disordered" evidence="8">
    <location>
        <begin position="164"/>
        <end position="208"/>
    </location>
</feature>
<dbReference type="PANTHER" id="PTHR31044">
    <property type="entry name" value="BETA-1,3 GLUCANASE"/>
    <property type="match status" value="1"/>
</dbReference>
<dbReference type="GO" id="GO:0098552">
    <property type="term" value="C:side of membrane"/>
    <property type="evidence" value="ECO:0007669"/>
    <property type="project" value="UniProtKB-KW"/>
</dbReference>
<keyword evidence="2" id="KW-1003">Cell membrane</keyword>
<dbReference type="GO" id="GO:0005886">
    <property type="term" value="C:plasma membrane"/>
    <property type="evidence" value="ECO:0007669"/>
    <property type="project" value="UniProtKB-SubCell"/>
</dbReference>
<feature type="domain" description="X8" evidence="9">
    <location>
        <begin position="262"/>
        <end position="346"/>
    </location>
</feature>
<dbReference type="InterPro" id="IPR044788">
    <property type="entry name" value="X8_dom_prot"/>
</dbReference>
<organism evidence="10 11">
    <name type="scientific">Dendrobium chrysotoxum</name>
    <name type="common">Orchid</name>
    <dbReference type="NCBI Taxonomy" id="161865"/>
    <lineage>
        <taxon>Eukaryota</taxon>
        <taxon>Viridiplantae</taxon>
        <taxon>Streptophyta</taxon>
        <taxon>Embryophyta</taxon>
        <taxon>Tracheophyta</taxon>
        <taxon>Spermatophyta</taxon>
        <taxon>Magnoliopsida</taxon>
        <taxon>Liliopsida</taxon>
        <taxon>Asparagales</taxon>
        <taxon>Orchidaceae</taxon>
        <taxon>Epidendroideae</taxon>
        <taxon>Malaxideae</taxon>
        <taxon>Dendrobiinae</taxon>
        <taxon>Dendrobium</taxon>
    </lineage>
</organism>
<keyword evidence="4" id="KW-0732">Signal</keyword>
<comment type="caution">
    <text evidence="10">The sequence shown here is derived from an EMBL/GenBank/DDBJ whole genome shotgun (WGS) entry which is preliminary data.</text>
</comment>
<evidence type="ECO:0000256" key="3">
    <source>
        <dbReference type="ARBA" id="ARBA00022622"/>
    </source>
</evidence>
<keyword evidence="5" id="KW-0472">Membrane</keyword>
<evidence type="ECO:0000256" key="4">
    <source>
        <dbReference type="ARBA" id="ARBA00022729"/>
    </source>
</evidence>
<keyword evidence="7" id="KW-0325">Glycoprotein</keyword>
<dbReference type="EMBL" id="JAGFBR010000015">
    <property type="protein sequence ID" value="KAH0454273.1"/>
    <property type="molecule type" value="Genomic_DNA"/>
</dbReference>
<evidence type="ECO:0000256" key="6">
    <source>
        <dbReference type="ARBA" id="ARBA00023157"/>
    </source>
</evidence>
<protein>
    <recommendedName>
        <fullName evidence="9">X8 domain-containing protein</fullName>
    </recommendedName>
</protein>
<name>A0AAV7GES8_DENCH</name>
<dbReference type="InterPro" id="IPR012946">
    <property type="entry name" value="X8"/>
</dbReference>
<evidence type="ECO:0000259" key="9">
    <source>
        <dbReference type="SMART" id="SM00768"/>
    </source>
</evidence>
<dbReference type="PRINTS" id="PR01217">
    <property type="entry name" value="PRICHEXTENSN"/>
</dbReference>
<keyword evidence="3" id="KW-0449">Lipoprotein</keyword>
<dbReference type="SMART" id="SM00768">
    <property type="entry name" value="X8"/>
    <property type="match status" value="1"/>
</dbReference>
<sequence length="349" mass="37884">MPDRLEVNQNVPHHPVHSAWHLQEEKLQFQHLMEKRIDCLIFLSLLLFLYTTTKFPYLCEGRNTAHMKNPRAQELKAVRQLDSYYIESSPLPFPPLMGPSSSPQEFPPYCVLPPPFPLTPMPPSSIFPTPTPTLPTQSPPPNPPFIIPSPTGYNPSPPEIYPGTPGFEPSTPIVLPSPPEFVPTPPGFELSPPAFEPSPPGFGPSPPSGLVPIPPGLGPSPPSGLVPSPPEFVPGPPIFLPPIIFPPPNVPPPPHVMTTPGLWCVAKPTVPDPIIQEAMNYACGSGADCDSIQPNGSCYQPDTLISHASFAFNSYWQRTKVAGGTCDFGGTAMLITRDPSYDGCHFLIY</sequence>
<accession>A0AAV7GES8</accession>
<keyword evidence="6" id="KW-1015">Disulfide bond</keyword>
<feature type="compositionally biased region" description="Pro residues" evidence="8">
    <location>
        <begin position="194"/>
        <end position="208"/>
    </location>
</feature>
<keyword evidence="3" id="KW-0336">GPI-anchor</keyword>
<evidence type="ECO:0000313" key="11">
    <source>
        <dbReference type="Proteomes" id="UP000775213"/>
    </source>
</evidence>
<comment type="subcellular location">
    <subcellularLocation>
        <location evidence="1">Cell membrane</location>
        <topology evidence="1">Lipid-anchor</topology>
        <topology evidence="1">GPI-anchor</topology>
    </subcellularLocation>
</comment>